<reference evidence="1" key="1">
    <citation type="submission" date="2020-05" db="EMBL/GenBank/DDBJ databases">
        <title>Mycena genomes resolve the evolution of fungal bioluminescence.</title>
        <authorList>
            <person name="Tsai I.J."/>
        </authorList>
    </citation>
    <scope>NUCLEOTIDE SEQUENCE</scope>
    <source>
        <strain evidence="1">171206Taipei</strain>
    </source>
</reference>
<dbReference type="AlphaFoldDB" id="A0A8H6SUA7"/>
<evidence type="ECO:0000313" key="1">
    <source>
        <dbReference type="EMBL" id="KAF7304060.1"/>
    </source>
</evidence>
<comment type="caution">
    <text evidence="1">The sequence shown here is derived from an EMBL/GenBank/DDBJ whole genome shotgun (WGS) entry which is preliminary data.</text>
</comment>
<dbReference type="OrthoDB" id="2751409at2759"/>
<evidence type="ECO:0008006" key="3">
    <source>
        <dbReference type="Google" id="ProtNLM"/>
    </source>
</evidence>
<keyword evidence="2" id="KW-1185">Reference proteome</keyword>
<dbReference type="Proteomes" id="UP000636479">
    <property type="component" value="Unassembled WGS sequence"/>
</dbReference>
<dbReference type="GeneID" id="59345627"/>
<name>A0A8H6SUA7_9AGAR</name>
<protein>
    <recommendedName>
        <fullName evidence="3">F-box domain-containing protein</fullName>
    </recommendedName>
</protein>
<sequence length="556" mass="61700">MSQGLPLLDLAPELIHACLLFLPLDDIASCLHAGSRLLTTLILNSPSIRYRIEQEEAGVEENPYSSAFSGLDTSARLAALRARERRWREFDPVSRHTIEYPTWPVLLYTIRAGLWLEAREAHGTGGSALADSLSYIDMAPQAQPAVWHTVFSGTNFANFATALEEHDLLVIFTVITCPDDASMVSIDALMLTFSTGSPHPIAVLPKVHITRRASNNPISDLNAEISGDLVALAIYNEDEMYADTNCLYAFNWKSGNILLGPVVSTTFGLAFLSPRDLMIASATENCLFIYSFSDSSSALVPTTARLWLPGVRPRTSISGPRMQCRRSPSPHNKLSHPQYYQAQFPPVPNSAHVFLSYETIDLDSDDREMHPFVLFPGYILDVVQSIKEERDGNVDGGEVEIEWKTWGKTCTRWLEPQEVAGAWILASSGHRMVAYPPYDPVAPRDQPKRMKILDFNPYGVAALRSLVDNGPGAPANIGDHRRLVRTDSKAFQKNTPGFMHFDKRVRSDNQYIEITVPETFTFDNVYLSEEFIVGRTLASGDTVGARGGVLEVLYFG</sequence>
<organism evidence="1 2">
    <name type="scientific">Mycena indigotica</name>
    <dbReference type="NCBI Taxonomy" id="2126181"/>
    <lineage>
        <taxon>Eukaryota</taxon>
        <taxon>Fungi</taxon>
        <taxon>Dikarya</taxon>
        <taxon>Basidiomycota</taxon>
        <taxon>Agaricomycotina</taxon>
        <taxon>Agaricomycetes</taxon>
        <taxon>Agaricomycetidae</taxon>
        <taxon>Agaricales</taxon>
        <taxon>Marasmiineae</taxon>
        <taxon>Mycenaceae</taxon>
        <taxon>Mycena</taxon>
    </lineage>
</organism>
<gene>
    <name evidence="1" type="ORF">MIND_00637400</name>
</gene>
<dbReference type="RefSeq" id="XP_037221032.1">
    <property type="nucleotide sequence ID" value="XM_037363111.1"/>
</dbReference>
<dbReference type="EMBL" id="JACAZF010000005">
    <property type="protein sequence ID" value="KAF7304060.1"/>
    <property type="molecule type" value="Genomic_DNA"/>
</dbReference>
<accession>A0A8H6SUA7</accession>
<evidence type="ECO:0000313" key="2">
    <source>
        <dbReference type="Proteomes" id="UP000636479"/>
    </source>
</evidence>
<proteinExistence type="predicted"/>